<sequence>MQLKSYLSLSLLYKKEISKFCYIVSRFPGVLQWPTAKGAAAGISTQFSETLASLWPTRTAGFAGPPPWGCVGRAHSDNIEAAGHPPPPEDNNRQQNQQQLVNRRRRQRQAVVAAAGPVNRHNNNNVAVAHPRNNEQEPQAPERQQRNRRWMANGQHSTWFQ</sequence>
<proteinExistence type="predicted"/>
<dbReference type="InParanoid" id="E9H9N5"/>
<gene>
    <name evidence="2" type="ORF">DAPPUDRAFT_111719</name>
</gene>
<reference evidence="2 3" key="1">
    <citation type="journal article" date="2011" name="Science">
        <title>The ecoresponsive genome of Daphnia pulex.</title>
        <authorList>
            <person name="Colbourne J.K."/>
            <person name="Pfrender M.E."/>
            <person name="Gilbert D."/>
            <person name="Thomas W.K."/>
            <person name="Tucker A."/>
            <person name="Oakley T.H."/>
            <person name="Tokishita S."/>
            <person name="Aerts A."/>
            <person name="Arnold G.J."/>
            <person name="Basu M.K."/>
            <person name="Bauer D.J."/>
            <person name="Caceres C.E."/>
            <person name="Carmel L."/>
            <person name="Casola C."/>
            <person name="Choi J.H."/>
            <person name="Detter J.C."/>
            <person name="Dong Q."/>
            <person name="Dusheyko S."/>
            <person name="Eads B.D."/>
            <person name="Frohlich T."/>
            <person name="Geiler-Samerotte K.A."/>
            <person name="Gerlach D."/>
            <person name="Hatcher P."/>
            <person name="Jogdeo S."/>
            <person name="Krijgsveld J."/>
            <person name="Kriventseva E.V."/>
            <person name="Kultz D."/>
            <person name="Laforsch C."/>
            <person name="Lindquist E."/>
            <person name="Lopez J."/>
            <person name="Manak J.R."/>
            <person name="Muller J."/>
            <person name="Pangilinan J."/>
            <person name="Patwardhan R.P."/>
            <person name="Pitluck S."/>
            <person name="Pritham E.J."/>
            <person name="Rechtsteiner A."/>
            <person name="Rho M."/>
            <person name="Rogozin I.B."/>
            <person name="Sakarya O."/>
            <person name="Salamov A."/>
            <person name="Schaack S."/>
            <person name="Shapiro H."/>
            <person name="Shiga Y."/>
            <person name="Skalitzky C."/>
            <person name="Smith Z."/>
            <person name="Souvorov A."/>
            <person name="Sung W."/>
            <person name="Tang Z."/>
            <person name="Tsuchiya D."/>
            <person name="Tu H."/>
            <person name="Vos H."/>
            <person name="Wang M."/>
            <person name="Wolf Y.I."/>
            <person name="Yamagata H."/>
            <person name="Yamada T."/>
            <person name="Ye Y."/>
            <person name="Shaw J.R."/>
            <person name="Andrews J."/>
            <person name="Crease T.J."/>
            <person name="Tang H."/>
            <person name="Lucas S.M."/>
            <person name="Robertson H.M."/>
            <person name="Bork P."/>
            <person name="Koonin E.V."/>
            <person name="Zdobnov E.M."/>
            <person name="Grigoriev I.V."/>
            <person name="Lynch M."/>
            <person name="Boore J.L."/>
        </authorList>
    </citation>
    <scope>NUCLEOTIDE SEQUENCE [LARGE SCALE GENOMIC DNA]</scope>
</reference>
<keyword evidence="3" id="KW-1185">Reference proteome</keyword>
<evidence type="ECO:0000313" key="2">
    <source>
        <dbReference type="EMBL" id="EFX71515.1"/>
    </source>
</evidence>
<dbReference type="EMBL" id="GL732609">
    <property type="protein sequence ID" value="EFX71515.1"/>
    <property type="molecule type" value="Genomic_DNA"/>
</dbReference>
<feature type="region of interest" description="Disordered" evidence="1">
    <location>
        <begin position="66"/>
        <end position="161"/>
    </location>
</feature>
<accession>E9H9N5</accession>
<evidence type="ECO:0000256" key="1">
    <source>
        <dbReference type="SAM" id="MobiDB-lite"/>
    </source>
</evidence>
<dbReference type="HOGENOM" id="CLU_1647917_0_0_1"/>
<organism evidence="2 3">
    <name type="scientific">Daphnia pulex</name>
    <name type="common">Water flea</name>
    <dbReference type="NCBI Taxonomy" id="6669"/>
    <lineage>
        <taxon>Eukaryota</taxon>
        <taxon>Metazoa</taxon>
        <taxon>Ecdysozoa</taxon>
        <taxon>Arthropoda</taxon>
        <taxon>Crustacea</taxon>
        <taxon>Branchiopoda</taxon>
        <taxon>Diplostraca</taxon>
        <taxon>Cladocera</taxon>
        <taxon>Anomopoda</taxon>
        <taxon>Daphniidae</taxon>
        <taxon>Daphnia</taxon>
    </lineage>
</organism>
<dbReference type="KEGG" id="dpx:DAPPUDRAFT_111719"/>
<dbReference type="AlphaFoldDB" id="E9H9N5"/>
<protein>
    <submittedName>
        <fullName evidence="2">Uncharacterized protein</fullName>
    </submittedName>
</protein>
<feature type="compositionally biased region" description="Low complexity" evidence="1">
    <location>
        <begin position="109"/>
        <end position="142"/>
    </location>
</feature>
<feature type="non-terminal residue" evidence="2">
    <location>
        <position position="1"/>
    </location>
</feature>
<dbReference type="Proteomes" id="UP000000305">
    <property type="component" value="Unassembled WGS sequence"/>
</dbReference>
<name>E9H9N5_DAPPU</name>
<evidence type="ECO:0000313" key="3">
    <source>
        <dbReference type="Proteomes" id="UP000000305"/>
    </source>
</evidence>